<dbReference type="Proteomes" id="UP000566819">
    <property type="component" value="Unassembled WGS sequence"/>
</dbReference>
<feature type="signal peptide" evidence="1">
    <location>
        <begin position="1"/>
        <end position="21"/>
    </location>
</feature>
<evidence type="ECO:0000313" key="4">
    <source>
        <dbReference type="Proteomes" id="UP000566819"/>
    </source>
</evidence>
<dbReference type="Gene3D" id="2.40.40.10">
    <property type="entry name" value="RlpA-like domain"/>
    <property type="match status" value="1"/>
</dbReference>
<name>A0A8H4RN77_9HELO</name>
<evidence type="ECO:0000256" key="1">
    <source>
        <dbReference type="SAM" id="SignalP"/>
    </source>
</evidence>
<dbReference type="CDD" id="cd22191">
    <property type="entry name" value="DPBB_RlpA_EXP_N-like"/>
    <property type="match status" value="1"/>
</dbReference>
<dbReference type="AlphaFoldDB" id="A0A8H4RN77"/>
<feature type="domain" description="DUF1996" evidence="2">
    <location>
        <begin position="43"/>
        <end position="287"/>
    </location>
</feature>
<dbReference type="PANTHER" id="PTHR43662">
    <property type="match status" value="1"/>
</dbReference>
<keyword evidence="1" id="KW-0732">Signal</keyword>
<reference evidence="3 4" key="1">
    <citation type="submission" date="2020-03" db="EMBL/GenBank/DDBJ databases">
        <title>Draft Genome Sequence of Cudoniella acicularis.</title>
        <authorList>
            <person name="Buettner E."/>
            <person name="Kellner H."/>
        </authorList>
    </citation>
    <scope>NUCLEOTIDE SEQUENCE [LARGE SCALE GENOMIC DNA]</scope>
    <source>
        <strain evidence="3 4">DSM 108380</strain>
    </source>
</reference>
<dbReference type="EMBL" id="JAAMPI010000357">
    <property type="protein sequence ID" value="KAF4632326.1"/>
    <property type="molecule type" value="Genomic_DNA"/>
</dbReference>
<evidence type="ECO:0000313" key="3">
    <source>
        <dbReference type="EMBL" id="KAF4632326.1"/>
    </source>
</evidence>
<proteinExistence type="predicted"/>
<feature type="chain" id="PRO_5034060471" description="DUF1996 domain-containing protein" evidence="1">
    <location>
        <begin position="22"/>
        <end position="527"/>
    </location>
</feature>
<dbReference type="InterPro" id="IPR036908">
    <property type="entry name" value="RlpA-like_sf"/>
</dbReference>
<dbReference type="PANTHER" id="PTHR43662:SF2">
    <property type="entry name" value="DUF1996 DOMAIN-CONTAINING PROTEIN"/>
    <property type="match status" value="1"/>
</dbReference>
<organism evidence="3 4">
    <name type="scientific">Cudoniella acicularis</name>
    <dbReference type="NCBI Taxonomy" id="354080"/>
    <lineage>
        <taxon>Eukaryota</taxon>
        <taxon>Fungi</taxon>
        <taxon>Dikarya</taxon>
        <taxon>Ascomycota</taxon>
        <taxon>Pezizomycotina</taxon>
        <taxon>Leotiomycetes</taxon>
        <taxon>Helotiales</taxon>
        <taxon>Tricladiaceae</taxon>
        <taxon>Cudoniella</taxon>
    </lineage>
</organism>
<evidence type="ECO:0000259" key="2">
    <source>
        <dbReference type="Pfam" id="PF09362"/>
    </source>
</evidence>
<comment type="caution">
    <text evidence="3">The sequence shown here is derived from an EMBL/GenBank/DDBJ whole genome shotgun (WGS) entry which is preliminary data.</text>
</comment>
<protein>
    <recommendedName>
        <fullName evidence="2">DUF1996 domain-containing protein</fullName>
    </recommendedName>
</protein>
<dbReference type="SUPFAM" id="SSF50685">
    <property type="entry name" value="Barwin-like endoglucanases"/>
    <property type="match status" value="1"/>
</dbReference>
<dbReference type="Pfam" id="PF09362">
    <property type="entry name" value="DUF1996"/>
    <property type="match status" value="1"/>
</dbReference>
<accession>A0A8H4RN77</accession>
<keyword evidence="4" id="KW-1185">Reference proteome</keyword>
<dbReference type="OrthoDB" id="74764at2759"/>
<gene>
    <name evidence="3" type="ORF">G7Y89_g5802</name>
</gene>
<dbReference type="InterPro" id="IPR018535">
    <property type="entry name" value="DUF1996"/>
</dbReference>
<sequence>MQWSSFVSLALIASKVHGASAFATAPMLRFACSQLVVERLDPKSWLEGIVGGNAFNATMDPKNDISSIATCTSCTFSEDFSNYWTAVLYFRARNGTFKRVPQIGNQFLEQAIGGVTVYYIPPYDGKTNVTAFKQGFRMIVGDPMVRTNLTATSPEARSMSYRCFEKNWGEIDTYPGGGNDTRNLPNYPCPGGIRVNNFFPTCWDGKNLDSPDHKSHVSYPSNGTFESGGPCPSTHPVKIPQVMYETVWNTTEFNDPSLWPTDGSQPFVFSMGDPTGWGHHGDYIFGWKGDALQRAMDNFCHQDCPVLKTQSYEIANKCTKAPVVKEPIDGWLDNLPGNEPVTFAIFRVEKGNSATSNMRFEYIVLLALSACGAIAAPTSPVENVLEISINTGTATEYSPGGNVGTCGKSYPNSALVVALGRTYITGASSADCGRKVTITNGSKVVIATVADLCPQCDSSNIDLSPGAWTALTGKGSTAGRISVTWSVVPNALYKNSNNEGPGDLCKASAELEWGIFKKVFATPSITI</sequence>